<sequence>MKRGGVKGYSLASTARSRGCGFQKIIVIHSYNDGLPNLLSFTSFSLPFNSFMRMFRMGASRLFFAQLLMVVLQITADSKSNDRLVCSGSVPLGTILSSNGAYYTISSKPESASGQCDCASSTGHVSCQVAPKFPINTPQGPAICQSAGQTTCAISSISLCFEGKPVGSLDSKGAFSATGQSEAPDGFCQCDSKDTSYILRCPTDPRSASYKQFARKQLQCSATPDCKGF</sequence>
<dbReference type="AlphaFoldDB" id="A0A2N5UIL9"/>
<protein>
    <submittedName>
        <fullName evidence="1">Uncharacterized protein</fullName>
    </submittedName>
</protein>
<organism evidence="1 2">
    <name type="scientific">Puccinia coronata f. sp. avenae</name>
    <dbReference type="NCBI Taxonomy" id="200324"/>
    <lineage>
        <taxon>Eukaryota</taxon>
        <taxon>Fungi</taxon>
        <taxon>Dikarya</taxon>
        <taxon>Basidiomycota</taxon>
        <taxon>Pucciniomycotina</taxon>
        <taxon>Pucciniomycetes</taxon>
        <taxon>Pucciniales</taxon>
        <taxon>Pucciniaceae</taxon>
        <taxon>Puccinia</taxon>
    </lineage>
</organism>
<accession>A0A2N5UIL9</accession>
<dbReference type="EMBL" id="PGCI01000141">
    <property type="protein sequence ID" value="PLW37537.1"/>
    <property type="molecule type" value="Genomic_DNA"/>
</dbReference>
<dbReference type="Proteomes" id="UP000235392">
    <property type="component" value="Unassembled WGS sequence"/>
</dbReference>
<name>A0A2N5UIL9_9BASI</name>
<proteinExistence type="predicted"/>
<reference evidence="1 2" key="1">
    <citation type="submission" date="2017-11" db="EMBL/GenBank/DDBJ databases">
        <title>De novo assembly and phasing of dikaryotic genomes from two isolates of Puccinia coronata f. sp. avenae, the causal agent of oat crown rust.</title>
        <authorList>
            <person name="Miller M.E."/>
            <person name="Zhang Y."/>
            <person name="Omidvar V."/>
            <person name="Sperschneider J."/>
            <person name="Schwessinger B."/>
            <person name="Raley C."/>
            <person name="Palmer J.M."/>
            <person name="Garnica D."/>
            <person name="Upadhyaya N."/>
            <person name="Rathjen J."/>
            <person name="Taylor J.M."/>
            <person name="Park R.F."/>
            <person name="Dodds P.N."/>
            <person name="Hirsch C.D."/>
            <person name="Kianian S.F."/>
            <person name="Figueroa M."/>
        </authorList>
    </citation>
    <scope>NUCLEOTIDE SEQUENCE [LARGE SCALE GENOMIC DNA]</scope>
    <source>
        <strain evidence="1">12SD80</strain>
    </source>
</reference>
<gene>
    <name evidence="1" type="ORF">PCASD_10248</name>
</gene>
<comment type="caution">
    <text evidence="1">The sequence shown here is derived from an EMBL/GenBank/DDBJ whole genome shotgun (WGS) entry which is preliminary data.</text>
</comment>
<evidence type="ECO:0000313" key="2">
    <source>
        <dbReference type="Proteomes" id="UP000235392"/>
    </source>
</evidence>
<evidence type="ECO:0000313" key="1">
    <source>
        <dbReference type="EMBL" id="PLW37537.1"/>
    </source>
</evidence>